<feature type="compositionally biased region" description="Polar residues" evidence="1">
    <location>
        <begin position="207"/>
        <end position="224"/>
    </location>
</feature>
<dbReference type="RefSeq" id="XP_053586565.1">
    <property type="nucleotide sequence ID" value="XM_053726988.1"/>
</dbReference>
<feature type="compositionally biased region" description="Polar residues" evidence="1">
    <location>
        <begin position="273"/>
        <end position="283"/>
    </location>
</feature>
<dbReference type="EMBL" id="WUAV01000003">
    <property type="protein sequence ID" value="KAF1760451.1"/>
    <property type="molecule type" value="Genomic_DNA"/>
</dbReference>
<dbReference type="CTD" id="9806350"/>
<proteinExistence type="predicted"/>
<protein>
    <submittedName>
        <fullName evidence="3">Uncharacterized protein</fullName>
    </submittedName>
</protein>
<evidence type="ECO:0000256" key="1">
    <source>
        <dbReference type="SAM" id="MobiDB-lite"/>
    </source>
</evidence>
<keyword evidence="2" id="KW-1133">Transmembrane helix</keyword>
<evidence type="ECO:0000313" key="4">
    <source>
        <dbReference type="Proteomes" id="UP000483820"/>
    </source>
</evidence>
<feature type="compositionally biased region" description="Basic and acidic residues" evidence="1">
    <location>
        <begin position="111"/>
        <end position="126"/>
    </location>
</feature>
<feature type="region of interest" description="Disordered" evidence="1">
    <location>
        <begin position="108"/>
        <end position="129"/>
    </location>
</feature>
<dbReference type="GeneID" id="9806350"/>
<accession>A0A6A5H0C1</accession>
<sequence>MNPTLSSTIIFSTTTVQNLYRQHECEHFQYNRLALILWITASTCCFLALISTIYTVFNAYQLWSTIQDLENAIIDLIDEACQILLPIGICKQICHPHHIGTVNANYAQKGQKQDVKPGTKDNRYPEDVTFPPSDIEKVYDIMGDEDARKSKTLTLVSLEEGSIEEKAPPVKENENEKKKPTVTPTVPAPRTPPNHARLPSREILLTPKQSLKTANEGTRKTPSMETIGPSATKGTPSREQLTPTNNGSGGARRGRSREMIGPPGDDVIRRPNGTPSREQTSGSVERRTPSKETNSKKANPPKMGTAEPI</sequence>
<feature type="compositionally biased region" description="Basic and acidic residues" evidence="1">
    <location>
        <begin position="163"/>
        <end position="179"/>
    </location>
</feature>
<feature type="compositionally biased region" description="Basic and acidic residues" evidence="1">
    <location>
        <begin position="284"/>
        <end position="295"/>
    </location>
</feature>
<keyword evidence="2" id="KW-0472">Membrane</keyword>
<dbReference type="AlphaFoldDB" id="A0A6A5H0C1"/>
<keyword evidence="2" id="KW-0812">Transmembrane</keyword>
<feature type="compositionally biased region" description="Polar residues" evidence="1">
    <location>
        <begin position="232"/>
        <end position="246"/>
    </location>
</feature>
<feature type="transmembrane region" description="Helical" evidence="2">
    <location>
        <begin position="35"/>
        <end position="57"/>
    </location>
</feature>
<dbReference type="KEGG" id="crq:GCK72_008700"/>
<dbReference type="Proteomes" id="UP000483820">
    <property type="component" value="Chromosome III"/>
</dbReference>
<organism evidence="3 4">
    <name type="scientific">Caenorhabditis remanei</name>
    <name type="common">Caenorhabditis vulgaris</name>
    <dbReference type="NCBI Taxonomy" id="31234"/>
    <lineage>
        <taxon>Eukaryota</taxon>
        <taxon>Metazoa</taxon>
        <taxon>Ecdysozoa</taxon>
        <taxon>Nematoda</taxon>
        <taxon>Chromadorea</taxon>
        <taxon>Rhabditida</taxon>
        <taxon>Rhabditina</taxon>
        <taxon>Rhabditomorpha</taxon>
        <taxon>Rhabditoidea</taxon>
        <taxon>Rhabditidae</taxon>
        <taxon>Peloderinae</taxon>
        <taxon>Caenorhabditis</taxon>
    </lineage>
</organism>
<reference evidence="3 4" key="1">
    <citation type="submission" date="2019-12" db="EMBL/GenBank/DDBJ databases">
        <title>Chromosome-level assembly of the Caenorhabditis remanei genome.</title>
        <authorList>
            <person name="Teterina A.A."/>
            <person name="Willis J.H."/>
            <person name="Phillips P.C."/>
        </authorList>
    </citation>
    <scope>NUCLEOTIDE SEQUENCE [LARGE SCALE GENOMIC DNA]</scope>
    <source>
        <strain evidence="3 4">PX506</strain>
        <tissue evidence="3">Whole organism</tissue>
    </source>
</reference>
<evidence type="ECO:0000256" key="2">
    <source>
        <dbReference type="SAM" id="Phobius"/>
    </source>
</evidence>
<feature type="region of interest" description="Disordered" evidence="1">
    <location>
        <begin position="160"/>
        <end position="309"/>
    </location>
</feature>
<evidence type="ECO:0000313" key="3">
    <source>
        <dbReference type="EMBL" id="KAF1760451.1"/>
    </source>
</evidence>
<name>A0A6A5H0C1_CAERE</name>
<comment type="caution">
    <text evidence="3">The sequence shown here is derived from an EMBL/GenBank/DDBJ whole genome shotgun (WGS) entry which is preliminary data.</text>
</comment>
<gene>
    <name evidence="3" type="ORF">GCK72_008700</name>
</gene>